<sequence>MKEQSFGVKLQAIRKRLGLSQTDLAKMIGTTQNNISRYEQGLRRPSFDTLKRISDALNVSMDELSDGAIIEFNRNPIGVTSPSWASFVFSLQNAYQWTTEQLAQQLQIPLDELLPPRSTGRPSVQAVQAIASFLGVSQLSIAILAGYMDRDTTLDAIIDLMQWPWRKLAPYHSDWYNRHGGAFLRACRTAQDQSIDTVVHRWNTYWDRSLTIDDWNLLESQGVLRTPWDSHHPTARLDELPGIWLWALVMACETIPGSLYSDVVGLTALLGRISTKGPLRQVWFTGNRDYEMLIAAFDITLDKAHDTLDVVSFRERVRTALESTPASVAPSTTPPLPVRSIPLLGRVVAGIPVEAQADQQGELRIPQEDPGDFAVIVHGDSMVHAGITEGDVVIAEQVQPGQDVPSQSLVIALVNGEQTLKWLMRDTDGTWWLRAANPQYPDIPLDPQRDRVVGLVRGIQRRPPAPSSASSRPVASSDSWDDLTPDQRDLLAAQQQMIAEQQQLLQAMLVRFRRMNQAARSRASRPDDNDPQDPPF</sequence>
<dbReference type="PANTHER" id="PTHR33516">
    <property type="entry name" value="LEXA REPRESSOR"/>
    <property type="match status" value="1"/>
</dbReference>
<dbReference type="SUPFAM" id="SSF47413">
    <property type="entry name" value="lambda repressor-like DNA-binding domains"/>
    <property type="match status" value="1"/>
</dbReference>
<feature type="compositionally biased region" description="Low complexity" evidence="1">
    <location>
        <begin position="467"/>
        <end position="478"/>
    </location>
</feature>
<dbReference type="PROSITE" id="PS50943">
    <property type="entry name" value="HTH_CROC1"/>
    <property type="match status" value="1"/>
</dbReference>
<reference evidence="4" key="1">
    <citation type="submission" date="2017-04" db="EMBL/GenBank/DDBJ databases">
        <authorList>
            <person name="Varghese N."/>
            <person name="Submissions S."/>
        </authorList>
    </citation>
    <scope>NUCLEOTIDE SEQUENCE [LARGE SCALE GENOMIC DNA]</scope>
    <source>
        <strain evidence="4">DSM 9293</strain>
    </source>
</reference>
<feature type="region of interest" description="Disordered" evidence="1">
    <location>
        <begin position="516"/>
        <end position="536"/>
    </location>
</feature>
<evidence type="ECO:0000313" key="3">
    <source>
        <dbReference type="EMBL" id="SMC02074.1"/>
    </source>
</evidence>
<dbReference type="PANTHER" id="PTHR33516:SF2">
    <property type="entry name" value="LEXA REPRESSOR-RELATED"/>
    <property type="match status" value="1"/>
</dbReference>
<dbReference type="Gene3D" id="2.10.109.10">
    <property type="entry name" value="Umud Fragment, subunit A"/>
    <property type="match status" value="1"/>
</dbReference>
<dbReference type="InterPro" id="IPR015927">
    <property type="entry name" value="Peptidase_S24_S26A/B/C"/>
</dbReference>
<name>A0A1W1W710_SULTA</name>
<dbReference type="EMBL" id="FWWY01000001">
    <property type="protein sequence ID" value="SMC02074.1"/>
    <property type="molecule type" value="Genomic_DNA"/>
</dbReference>
<dbReference type="SMART" id="SM00530">
    <property type="entry name" value="HTH_XRE"/>
    <property type="match status" value="1"/>
</dbReference>
<dbReference type="AlphaFoldDB" id="A0A1W1W710"/>
<dbReference type="Proteomes" id="UP000192660">
    <property type="component" value="Unassembled WGS sequence"/>
</dbReference>
<keyword evidence="4" id="KW-1185">Reference proteome</keyword>
<accession>A0A1W1W710</accession>
<dbReference type="InterPro" id="IPR050077">
    <property type="entry name" value="LexA_repressor"/>
</dbReference>
<evidence type="ECO:0000313" key="4">
    <source>
        <dbReference type="Proteomes" id="UP000192660"/>
    </source>
</evidence>
<dbReference type="InterPro" id="IPR001387">
    <property type="entry name" value="Cro/C1-type_HTH"/>
</dbReference>
<organism evidence="3 4">
    <name type="scientific">Sulfobacillus thermosulfidooxidans (strain DSM 9293 / VKM B-1269 / AT-1)</name>
    <dbReference type="NCBI Taxonomy" id="929705"/>
    <lineage>
        <taxon>Bacteria</taxon>
        <taxon>Bacillati</taxon>
        <taxon>Bacillota</taxon>
        <taxon>Clostridia</taxon>
        <taxon>Eubacteriales</taxon>
        <taxon>Clostridiales Family XVII. Incertae Sedis</taxon>
        <taxon>Sulfobacillus</taxon>
    </lineage>
</organism>
<dbReference type="Gene3D" id="1.10.260.40">
    <property type="entry name" value="lambda repressor-like DNA-binding domains"/>
    <property type="match status" value="1"/>
</dbReference>
<protein>
    <submittedName>
        <fullName evidence="3">SOS-response transcriptional repressor LexA (RecA-mediated autopeptidase)</fullName>
    </submittedName>
</protein>
<dbReference type="CDD" id="cd00093">
    <property type="entry name" value="HTH_XRE"/>
    <property type="match status" value="1"/>
</dbReference>
<evidence type="ECO:0000259" key="2">
    <source>
        <dbReference type="PROSITE" id="PS50943"/>
    </source>
</evidence>
<gene>
    <name evidence="3" type="ORF">SAMN00768000_0285</name>
</gene>
<dbReference type="SUPFAM" id="SSF51306">
    <property type="entry name" value="LexA/Signal peptidase"/>
    <property type="match status" value="1"/>
</dbReference>
<dbReference type="GO" id="GO:0003677">
    <property type="term" value="F:DNA binding"/>
    <property type="evidence" value="ECO:0007669"/>
    <property type="project" value="InterPro"/>
</dbReference>
<dbReference type="CDD" id="cd06529">
    <property type="entry name" value="S24_LexA-like"/>
    <property type="match status" value="1"/>
</dbReference>
<feature type="region of interest" description="Disordered" evidence="1">
    <location>
        <begin position="458"/>
        <end position="483"/>
    </location>
</feature>
<proteinExistence type="predicted"/>
<dbReference type="InterPro" id="IPR010982">
    <property type="entry name" value="Lambda_DNA-bd_dom_sf"/>
</dbReference>
<dbReference type="InterPro" id="IPR039418">
    <property type="entry name" value="LexA-like"/>
</dbReference>
<dbReference type="Pfam" id="PF00717">
    <property type="entry name" value="Peptidase_S24"/>
    <property type="match status" value="1"/>
</dbReference>
<dbReference type="InterPro" id="IPR036286">
    <property type="entry name" value="LexA/Signal_pep-like_sf"/>
</dbReference>
<evidence type="ECO:0000256" key="1">
    <source>
        <dbReference type="SAM" id="MobiDB-lite"/>
    </source>
</evidence>
<dbReference type="RefSeq" id="WP_176213131.1">
    <property type="nucleotide sequence ID" value="NZ_FWWY01000001.1"/>
</dbReference>
<dbReference type="Pfam" id="PF01381">
    <property type="entry name" value="HTH_3"/>
    <property type="match status" value="1"/>
</dbReference>
<feature type="domain" description="HTH cro/C1-type" evidence="2">
    <location>
        <begin position="10"/>
        <end position="64"/>
    </location>
</feature>